<dbReference type="Gene3D" id="1.10.1060.10">
    <property type="entry name" value="Alpha-helical ferredoxin"/>
    <property type="match status" value="1"/>
</dbReference>
<gene>
    <name evidence="9" type="ORF">SAMN05660742_11154</name>
</gene>
<dbReference type="InterPro" id="IPR037171">
    <property type="entry name" value="NagB/RpiA_transferase-like"/>
</dbReference>
<dbReference type="Pfam" id="PF13183">
    <property type="entry name" value="Fer4_8"/>
    <property type="match status" value="1"/>
</dbReference>
<dbReference type="InterPro" id="IPR004452">
    <property type="entry name" value="LutB/LldF"/>
</dbReference>
<dbReference type="InterPro" id="IPR054704">
    <property type="entry name" value="Quin_L_LdhH-like"/>
</dbReference>
<dbReference type="SUPFAM" id="SSF46548">
    <property type="entry name" value="alpha-helical ferredoxin"/>
    <property type="match status" value="1"/>
</dbReference>
<dbReference type="Pfam" id="PF02754">
    <property type="entry name" value="CCG"/>
    <property type="match status" value="2"/>
</dbReference>
<evidence type="ECO:0000313" key="9">
    <source>
        <dbReference type="EMBL" id="SEJ59420.1"/>
    </source>
</evidence>
<dbReference type="RefSeq" id="WP_091831844.1">
    <property type="nucleotide sequence ID" value="NZ_FNZK01000011.1"/>
</dbReference>
<keyword evidence="6" id="KW-0408">Iron</keyword>
<dbReference type="InterPro" id="IPR017896">
    <property type="entry name" value="4Fe4S_Fe-S-bd"/>
</dbReference>
<keyword evidence="1" id="KW-0813">Transport</keyword>
<evidence type="ECO:0000256" key="5">
    <source>
        <dbReference type="ARBA" id="ARBA00022982"/>
    </source>
</evidence>
<feature type="domain" description="4Fe-4S ferredoxin-type" evidence="8">
    <location>
        <begin position="358"/>
        <end position="386"/>
    </location>
</feature>
<evidence type="ECO:0000256" key="7">
    <source>
        <dbReference type="ARBA" id="ARBA00023014"/>
    </source>
</evidence>
<accession>A0A1H7AC21</accession>
<keyword evidence="3" id="KW-0479">Metal-binding</keyword>
<dbReference type="Proteomes" id="UP000199662">
    <property type="component" value="Unassembled WGS sequence"/>
</dbReference>
<dbReference type="SUPFAM" id="SSF100950">
    <property type="entry name" value="NagB/RpiA/CoA transferase-like"/>
    <property type="match status" value="1"/>
</dbReference>
<dbReference type="GO" id="GO:0016491">
    <property type="term" value="F:oxidoreductase activity"/>
    <property type="evidence" value="ECO:0007669"/>
    <property type="project" value="UniProtKB-ARBA"/>
</dbReference>
<evidence type="ECO:0000256" key="4">
    <source>
        <dbReference type="ARBA" id="ARBA00022737"/>
    </source>
</evidence>
<dbReference type="PANTHER" id="PTHR47153">
    <property type="entry name" value="LACTATE UTILIZATION PROTEIN B"/>
    <property type="match status" value="1"/>
</dbReference>
<name>A0A1H7AC21_9FIRM</name>
<dbReference type="NCBIfam" id="NF045670">
    <property type="entry name" value="quin_L_LdhH"/>
    <property type="match status" value="1"/>
</dbReference>
<dbReference type="STRING" id="84035.SAMN05660742_11154"/>
<dbReference type="Gene3D" id="3.40.50.10420">
    <property type="entry name" value="NagB/RpiA/CoA transferase-like"/>
    <property type="match status" value="1"/>
</dbReference>
<dbReference type="EMBL" id="FNZK01000011">
    <property type="protein sequence ID" value="SEJ59420.1"/>
    <property type="molecule type" value="Genomic_DNA"/>
</dbReference>
<dbReference type="Pfam" id="PF02589">
    <property type="entry name" value="LUD_dom"/>
    <property type="match status" value="1"/>
</dbReference>
<dbReference type="InterPro" id="IPR024185">
    <property type="entry name" value="FTHF_cligase-like_sf"/>
</dbReference>
<keyword evidence="5" id="KW-0249">Electron transport</keyword>
<dbReference type="PROSITE" id="PS51379">
    <property type="entry name" value="4FE4S_FER_2"/>
    <property type="match status" value="1"/>
</dbReference>
<dbReference type="PANTHER" id="PTHR47153:SF2">
    <property type="entry name" value="LACTATE UTILIZATION PROTEIN B"/>
    <property type="match status" value="1"/>
</dbReference>
<organism evidence="9 10">
    <name type="scientific">Propionispira arboris</name>
    <dbReference type="NCBI Taxonomy" id="84035"/>
    <lineage>
        <taxon>Bacteria</taxon>
        <taxon>Bacillati</taxon>
        <taxon>Bacillota</taxon>
        <taxon>Negativicutes</taxon>
        <taxon>Selenomonadales</taxon>
        <taxon>Selenomonadaceae</taxon>
        <taxon>Propionispira</taxon>
    </lineage>
</organism>
<evidence type="ECO:0000256" key="2">
    <source>
        <dbReference type="ARBA" id="ARBA00022485"/>
    </source>
</evidence>
<dbReference type="GO" id="GO:0006089">
    <property type="term" value="P:lactate metabolic process"/>
    <property type="evidence" value="ECO:0007669"/>
    <property type="project" value="InterPro"/>
</dbReference>
<dbReference type="PROSITE" id="PS00198">
    <property type="entry name" value="4FE4S_FER_1"/>
    <property type="match status" value="1"/>
</dbReference>
<dbReference type="AlphaFoldDB" id="A0A1H7AC21"/>
<proteinExistence type="predicted"/>
<sequence length="726" mass="80992">MSAQNRNLHKEIKEKLNNNVMQTALSRFADQYPEARLKAYANVDNIEDLRDALRDMKRKTVDNIEQIANEFETSIKERGGQLYRAKDGDDLKQHLLQICLENNVHRIVKSKSMATEEIHLNTYLEQNDLHVRETDLGEWMLSVAGQKPSHMVMPAIHLDRNQCAEFFSEALDENIPSDIPFMIQTARRVLREEFLHADMGITGANFGIAENGAIGLVTNEGNARIVTTLPRIHVVIIGYEKLIPKIKDAAKILRLLPRNGTCQRMTSYMTMVDGPTPVIYKKGDQWVEEDRKLYVILLDNGRLKAAHDPKLKEVYQCVRCASCLNVCPIWTLVGGHVYGNIYSGGIGAILTGLLNSLDDFSKFSDLCIGCRKCESICPGKIPIPDLIDELRSRAVQEKGLNLPEKAVFQNVLSNRKVFHTLLRIASVAQKPVQSGKFIRHLPLFFAGMTKGRSLPALAAEPFRDRTSRLFKKNPEKPTMRAAFFSGCNLDFVFPDTSESVVKVLQNLGIEVVFPEGQNCCGKPVLGMGDRDTGCKIAKKNIEVFEAANVDIIISACPTCAETLHKTYVELFQNDSEWLARAQAMAVKVHEFTSFVADKYKKAGRLSPAKGKTTHMITYHDSCHMKRGLGIFTQPRALIKSTAGYEFTEMKNCDKCCGMAGAFGIKYSEISLPLLDEKISNIKDTGADTVAVACPACMMQLRGGLDQQAPNIQVKHIADILAENLPV</sequence>
<keyword evidence="10" id="KW-1185">Reference proteome</keyword>
<dbReference type="GO" id="GO:0051539">
    <property type="term" value="F:4 iron, 4 sulfur cluster binding"/>
    <property type="evidence" value="ECO:0007669"/>
    <property type="project" value="UniProtKB-KW"/>
</dbReference>
<dbReference type="InterPro" id="IPR017900">
    <property type="entry name" value="4Fe4S_Fe_S_CS"/>
</dbReference>
<keyword evidence="2" id="KW-0004">4Fe-4S</keyword>
<protein>
    <submittedName>
        <fullName evidence="9">Iron-sulfur cluster-binding protein</fullName>
    </submittedName>
</protein>
<reference evidence="9 10" key="1">
    <citation type="submission" date="2016-10" db="EMBL/GenBank/DDBJ databases">
        <authorList>
            <person name="de Groot N.N."/>
        </authorList>
    </citation>
    <scope>NUCLEOTIDE SEQUENCE [LARGE SCALE GENOMIC DNA]</scope>
    <source>
        <strain evidence="9 10">DSM 2179</strain>
    </source>
</reference>
<evidence type="ECO:0000259" key="8">
    <source>
        <dbReference type="PROSITE" id="PS51379"/>
    </source>
</evidence>
<evidence type="ECO:0000313" key="10">
    <source>
        <dbReference type="Proteomes" id="UP000199662"/>
    </source>
</evidence>
<dbReference type="InterPro" id="IPR009051">
    <property type="entry name" value="Helical_ferredxn"/>
</dbReference>
<dbReference type="InterPro" id="IPR003741">
    <property type="entry name" value="LUD_dom"/>
</dbReference>
<evidence type="ECO:0000256" key="3">
    <source>
        <dbReference type="ARBA" id="ARBA00022723"/>
    </source>
</evidence>
<keyword evidence="4" id="KW-0677">Repeat</keyword>
<dbReference type="GO" id="GO:0046872">
    <property type="term" value="F:metal ion binding"/>
    <property type="evidence" value="ECO:0007669"/>
    <property type="project" value="UniProtKB-KW"/>
</dbReference>
<evidence type="ECO:0000256" key="1">
    <source>
        <dbReference type="ARBA" id="ARBA00022448"/>
    </source>
</evidence>
<dbReference type="InterPro" id="IPR004017">
    <property type="entry name" value="Cys_rich_dom"/>
</dbReference>
<keyword evidence="7" id="KW-0411">Iron-sulfur</keyword>
<evidence type="ECO:0000256" key="6">
    <source>
        <dbReference type="ARBA" id="ARBA00023004"/>
    </source>
</evidence>